<organism evidence="13 14">
    <name type="scientific">Dendrosporobacter quercicolus</name>
    <dbReference type="NCBI Taxonomy" id="146817"/>
    <lineage>
        <taxon>Bacteria</taxon>
        <taxon>Bacillati</taxon>
        <taxon>Bacillota</taxon>
        <taxon>Negativicutes</taxon>
        <taxon>Selenomonadales</taxon>
        <taxon>Sporomusaceae</taxon>
        <taxon>Dendrosporobacter</taxon>
    </lineage>
</organism>
<dbReference type="GO" id="GO:0009236">
    <property type="term" value="P:cobalamin biosynthetic process"/>
    <property type="evidence" value="ECO:0007669"/>
    <property type="project" value="InterPro"/>
</dbReference>
<feature type="domain" description="SAICAR synthetase/ADE2 N-terminal" evidence="12">
    <location>
        <begin position="6"/>
        <end position="230"/>
    </location>
</feature>
<dbReference type="STRING" id="146817.SAMN04488502_1011163"/>
<evidence type="ECO:0000313" key="13">
    <source>
        <dbReference type="EMBL" id="SDL91459.1"/>
    </source>
</evidence>
<comment type="pathway">
    <text evidence="1 11">Purine metabolism; IMP biosynthesis via de novo pathway; 5-amino-1-(5-phospho-D-ribosyl)imidazole-4-carboxamide from 5-amino-1-(5-phospho-D-ribosyl)imidazole-4-carboxylate: step 1/2.</text>
</comment>
<dbReference type="InterPro" id="IPR050089">
    <property type="entry name" value="SAICAR_synthetase"/>
</dbReference>
<evidence type="ECO:0000256" key="4">
    <source>
        <dbReference type="ARBA" id="ARBA00016460"/>
    </source>
</evidence>
<dbReference type="PANTHER" id="PTHR43599">
    <property type="entry name" value="MULTIFUNCTIONAL PROTEIN ADE2"/>
    <property type="match status" value="1"/>
</dbReference>
<dbReference type="SUPFAM" id="SSF56104">
    <property type="entry name" value="SAICAR synthase-like"/>
    <property type="match status" value="1"/>
</dbReference>
<gene>
    <name evidence="11" type="primary">purC</name>
    <name evidence="13" type="ORF">SAMN04488502_1011163</name>
</gene>
<dbReference type="HAMAP" id="MF_00137">
    <property type="entry name" value="SAICAR_synth"/>
    <property type="match status" value="1"/>
</dbReference>
<dbReference type="GO" id="GO:0004639">
    <property type="term" value="F:phosphoribosylaminoimidazolesuccinocarboxamide synthase activity"/>
    <property type="evidence" value="ECO:0007669"/>
    <property type="project" value="UniProtKB-UniRule"/>
</dbReference>
<dbReference type="UniPathway" id="UPA00074">
    <property type="reaction ID" value="UER00131"/>
</dbReference>
<evidence type="ECO:0000256" key="9">
    <source>
        <dbReference type="ARBA" id="ARBA00030409"/>
    </source>
</evidence>
<dbReference type="PROSITE" id="PS01058">
    <property type="entry name" value="SAICAR_SYNTHETASE_2"/>
    <property type="match status" value="1"/>
</dbReference>
<evidence type="ECO:0000313" key="14">
    <source>
        <dbReference type="Proteomes" id="UP000214880"/>
    </source>
</evidence>
<dbReference type="Proteomes" id="UP000214880">
    <property type="component" value="Unassembled WGS sequence"/>
</dbReference>
<sequence length="236" mass="26995">MEKQPLYEGKAKQIYATDKAEEVLVYYRDDATAFNGEKKGTILNKGILNNRISSFFFRLLTEQGIPNHFISMPSDREMLVKSLKILQVEVVVRNIAAGSLAKRIGWEEGRKLPAPVVELYYKNDELGDPLINHFHIQALRLATAEQVAAMEQSALKINDILTGYLKEKDIELIDFKLEFGLYQGQVILGDEISPDTCRFWDSKTGEKLDKDRFRRDLGKVEDAYKEVLHRLTGEVL</sequence>
<dbReference type="EMBL" id="FNHB01000001">
    <property type="protein sequence ID" value="SDL91459.1"/>
    <property type="molecule type" value="Genomic_DNA"/>
</dbReference>
<evidence type="ECO:0000256" key="8">
    <source>
        <dbReference type="ARBA" id="ARBA00022840"/>
    </source>
</evidence>
<evidence type="ECO:0000256" key="1">
    <source>
        <dbReference type="ARBA" id="ARBA00004672"/>
    </source>
</evidence>
<keyword evidence="7 11" id="KW-0658">Purine biosynthesis</keyword>
<comment type="catalytic activity">
    <reaction evidence="10 11">
        <text>5-amino-1-(5-phospho-D-ribosyl)imidazole-4-carboxylate + L-aspartate + ATP = (2S)-2-[5-amino-1-(5-phospho-beta-D-ribosyl)imidazole-4-carboxamido]succinate + ADP + phosphate + 2 H(+)</text>
        <dbReference type="Rhea" id="RHEA:22628"/>
        <dbReference type="ChEBI" id="CHEBI:15378"/>
        <dbReference type="ChEBI" id="CHEBI:29991"/>
        <dbReference type="ChEBI" id="CHEBI:30616"/>
        <dbReference type="ChEBI" id="CHEBI:43474"/>
        <dbReference type="ChEBI" id="CHEBI:58443"/>
        <dbReference type="ChEBI" id="CHEBI:77657"/>
        <dbReference type="ChEBI" id="CHEBI:456216"/>
        <dbReference type="EC" id="6.3.2.6"/>
    </reaction>
</comment>
<dbReference type="EC" id="6.3.2.6" evidence="3 11"/>
<dbReference type="CDD" id="cd01415">
    <property type="entry name" value="SAICAR_synt_PurC"/>
    <property type="match status" value="1"/>
</dbReference>
<dbReference type="Gene3D" id="3.30.470.20">
    <property type="entry name" value="ATP-grasp fold, B domain"/>
    <property type="match status" value="1"/>
</dbReference>
<dbReference type="InterPro" id="IPR028923">
    <property type="entry name" value="SAICAR_synt/ADE2_N"/>
</dbReference>
<proteinExistence type="inferred from homology"/>
<evidence type="ECO:0000256" key="2">
    <source>
        <dbReference type="ARBA" id="ARBA00010190"/>
    </source>
</evidence>
<evidence type="ECO:0000256" key="3">
    <source>
        <dbReference type="ARBA" id="ARBA00012217"/>
    </source>
</evidence>
<dbReference type="GO" id="GO:0006189">
    <property type="term" value="P:'de novo' IMP biosynthetic process"/>
    <property type="evidence" value="ECO:0007669"/>
    <property type="project" value="UniProtKB-UniRule"/>
</dbReference>
<keyword evidence="5 11" id="KW-0436">Ligase</keyword>
<evidence type="ECO:0000256" key="5">
    <source>
        <dbReference type="ARBA" id="ARBA00022598"/>
    </source>
</evidence>
<protein>
    <recommendedName>
        <fullName evidence="4 11">Phosphoribosylaminoimidazole-succinocarboxamide synthase</fullName>
        <ecNumber evidence="3 11">6.3.2.6</ecNumber>
    </recommendedName>
    <alternativeName>
        <fullName evidence="9 11">SAICAR synthetase</fullName>
    </alternativeName>
</protein>
<dbReference type="OrthoDB" id="9801549at2"/>
<evidence type="ECO:0000256" key="11">
    <source>
        <dbReference type="HAMAP-Rule" id="MF_00137"/>
    </source>
</evidence>
<dbReference type="InterPro" id="IPR001636">
    <property type="entry name" value="SAICAR_synth"/>
</dbReference>
<dbReference type="GO" id="GO:0005524">
    <property type="term" value="F:ATP binding"/>
    <property type="evidence" value="ECO:0007669"/>
    <property type="project" value="UniProtKB-KW"/>
</dbReference>
<evidence type="ECO:0000256" key="10">
    <source>
        <dbReference type="ARBA" id="ARBA00048475"/>
    </source>
</evidence>
<accession>A0A1G9NYI5</accession>
<keyword evidence="6 11" id="KW-0547">Nucleotide-binding</keyword>
<dbReference type="PANTHER" id="PTHR43599:SF3">
    <property type="entry name" value="SI:DKEY-6E2.2"/>
    <property type="match status" value="1"/>
</dbReference>
<evidence type="ECO:0000259" key="12">
    <source>
        <dbReference type="Pfam" id="PF01259"/>
    </source>
</evidence>
<keyword evidence="8 11" id="KW-0067">ATP-binding</keyword>
<dbReference type="RefSeq" id="WP_092069471.1">
    <property type="nucleotide sequence ID" value="NZ_FNHB01000001.1"/>
</dbReference>
<name>A0A1G9NYI5_9FIRM</name>
<reference evidence="13 14" key="1">
    <citation type="submission" date="2016-10" db="EMBL/GenBank/DDBJ databases">
        <authorList>
            <person name="de Groot N.N."/>
        </authorList>
    </citation>
    <scope>NUCLEOTIDE SEQUENCE [LARGE SCALE GENOMIC DNA]</scope>
    <source>
        <strain evidence="13 14">DSM 1736</strain>
    </source>
</reference>
<keyword evidence="14" id="KW-1185">Reference proteome</keyword>
<dbReference type="NCBIfam" id="TIGR00081">
    <property type="entry name" value="purC"/>
    <property type="match status" value="1"/>
</dbReference>
<evidence type="ECO:0000256" key="6">
    <source>
        <dbReference type="ARBA" id="ARBA00022741"/>
    </source>
</evidence>
<comment type="similarity">
    <text evidence="2 11">Belongs to the SAICAR synthetase family.</text>
</comment>
<dbReference type="InterPro" id="IPR033934">
    <property type="entry name" value="SAICAR_synt_PurC"/>
</dbReference>
<evidence type="ECO:0000256" key="7">
    <source>
        <dbReference type="ARBA" id="ARBA00022755"/>
    </source>
</evidence>
<dbReference type="AlphaFoldDB" id="A0A1G9NYI5"/>
<dbReference type="InterPro" id="IPR018236">
    <property type="entry name" value="SAICAR_synthetase_CS"/>
</dbReference>
<dbReference type="FunFam" id="3.30.470.20:FF:000006">
    <property type="entry name" value="Phosphoribosylaminoimidazole-succinocarboxamide synthase"/>
    <property type="match status" value="1"/>
</dbReference>
<dbReference type="Gene3D" id="3.30.200.20">
    <property type="entry name" value="Phosphorylase Kinase, domain 1"/>
    <property type="match status" value="1"/>
</dbReference>
<dbReference type="Pfam" id="PF01259">
    <property type="entry name" value="SAICAR_synt"/>
    <property type="match status" value="1"/>
</dbReference>